<evidence type="ECO:0000259" key="3">
    <source>
        <dbReference type="SMART" id="SM00862"/>
    </source>
</evidence>
<protein>
    <submittedName>
        <fullName evidence="5">Transcriptional regulator</fullName>
    </submittedName>
</protein>
<dbReference type="InterPro" id="IPR001867">
    <property type="entry name" value="OmpR/PhoB-type_DNA-bd"/>
</dbReference>
<dbReference type="Proteomes" id="UP000224563">
    <property type="component" value="Unassembled WGS sequence"/>
</dbReference>
<dbReference type="GO" id="GO:0000160">
    <property type="term" value="P:phosphorelay signal transduction system"/>
    <property type="evidence" value="ECO:0007669"/>
    <property type="project" value="InterPro"/>
</dbReference>
<dbReference type="GO" id="GO:0003677">
    <property type="term" value="F:DNA binding"/>
    <property type="evidence" value="ECO:0007669"/>
    <property type="project" value="UniProtKB-KW"/>
</dbReference>
<dbReference type="Gene3D" id="1.10.10.10">
    <property type="entry name" value="Winged helix-like DNA-binding domain superfamily/Winged helix DNA-binding domain"/>
    <property type="match status" value="1"/>
</dbReference>
<dbReference type="SMART" id="SM01043">
    <property type="entry name" value="BTAD"/>
    <property type="match status" value="1"/>
</dbReference>
<dbReference type="SUPFAM" id="SSF46894">
    <property type="entry name" value="C-terminal effector domain of the bipartite response regulators"/>
    <property type="match status" value="1"/>
</dbReference>
<dbReference type="RefSeq" id="WP_099385968.1">
    <property type="nucleotide sequence ID" value="NZ_JANSWH010000045.1"/>
</dbReference>
<gene>
    <name evidence="5" type="ORF">CSX02_05745</name>
</gene>
<feature type="domain" description="Bacterial transcriptional activator" evidence="4">
    <location>
        <begin position="111"/>
        <end position="253"/>
    </location>
</feature>
<evidence type="ECO:0000256" key="1">
    <source>
        <dbReference type="ARBA" id="ARBA00005820"/>
    </source>
</evidence>
<accession>A0A2G3E3J6</accession>
<dbReference type="InterPro" id="IPR051677">
    <property type="entry name" value="AfsR-DnrI-RedD_regulator"/>
</dbReference>
<reference evidence="5 6" key="1">
    <citation type="submission" date="2017-10" db="EMBL/GenBank/DDBJ databases">
        <title>Resolving the taxonomy of Roseburia spp., Eubacterium rectale and Agathobacter spp. through phylogenomic analysis.</title>
        <authorList>
            <person name="Sheridan P.O."/>
            <person name="Walker A.W."/>
            <person name="Duncan S.H."/>
            <person name="Scott K.P."/>
            <person name="Toole P.W.O."/>
            <person name="Luis P."/>
            <person name="Flint H.J."/>
        </authorList>
    </citation>
    <scope>NUCLEOTIDE SEQUENCE [LARGE SCALE GENOMIC DNA]</scope>
    <source>
        <strain evidence="5 6">JK623</strain>
    </source>
</reference>
<dbReference type="InterPro" id="IPR016032">
    <property type="entry name" value="Sig_transdc_resp-reg_C-effctor"/>
</dbReference>
<comment type="caution">
    <text evidence="5">The sequence shown here is derived from an EMBL/GenBank/DDBJ whole genome shotgun (WGS) entry which is preliminary data.</text>
</comment>
<dbReference type="PANTHER" id="PTHR35807:SF2">
    <property type="entry name" value="TRANSCRIPTIONAL ACTIVATOR DOMAIN"/>
    <property type="match status" value="1"/>
</dbReference>
<dbReference type="AlphaFoldDB" id="A0A2G3E3J6"/>
<dbReference type="PANTHER" id="PTHR35807">
    <property type="entry name" value="TRANSCRIPTIONAL REGULATOR REDD-RELATED"/>
    <property type="match status" value="1"/>
</dbReference>
<keyword evidence="2" id="KW-0238">DNA-binding</keyword>
<organism evidence="5 6">
    <name type="scientific">Agathobacter ruminis</name>
    <dbReference type="NCBI Taxonomy" id="1712665"/>
    <lineage>
        <taxon>Bacteria</taxon>
        <taxon>Bacillati</taxon>
        <taxon>Bacillota</taxon>
        <taxon>Clostridia</taxon>
        <taxon>Lachnospirales</taxon>
        <taxon>Lachnospiraceae</taxon>
        <taxon>Agathobacter</taxon>
    </lineage>
</organism>
<reference evidence="5 6" key="2">
    <citation type="submission" date="2017-10" db="EMBL/GenBank/DDBJ databases">
        <authorList>
            <person name="Banno H."/>
            <person name="Chua N.-H."/>
        </authorList>
    </citation>
    <scope>NUCLEOTIDE SEQUENCE [LARGE SCALE GENOMIC DNA]</scope>
    <source>
        <strain evidence="5 6">JK623</strain>
    </source>
</reference>
<name>A0A2G3E3J6_9FIRM</name>
<feature type="domain" description="OmpR/PhoB-type" evidence="3">
    <location>
        <begin position="27"/>
        <end position="103"/>
    </location>
</feature>
<dbReference type="InterPro" id="IPR011990">
    <property type="entry name" value="TPR-like_helical_dom_sf"/>
</dbReference>
<dbReference type="InterPro" id="IPR005158">
    <property type="entry name" value="BTAD"/>
</dbReference>
<evidence type="ECO:0000259" key="4">
    <source>
        <dbReference type="SMART" id="SM01043"/>
    </source>
</evidence>
<dbReference type="SMART" id="SM00862">
    <property type="entry name" value="Trans_reg_C"/>
    <property type="match status" value="1"/>
</dbReference>
<proteinExistence type="inferred from homology"/>
<dbReference type="Gene3D" id="1.25.40.10">
    <property type="entry name" value="Tetratricopeptide repeat domain"/>
    <property type="match status" value="1"/>
</dbReference>
<evidence type="ECO:0000313" key="6">
    <source>
        <dbReference type="Proteomes" id="UP000224563"/>
    </source>
</evidence>
<dbReference type="GO" id="GO:0006355">
    <property type="term" value="P:regulation of DNA-templated transcription"/>
    <property type="evidence" value="ECO:0007669"/>
    <property type="project" value="InterPro"/>
</dbReference>
<sequence length="409" mass="47268">MEKSNSGITISTFGGFQAVFDDIILNDKNLRSVMLSRLFMYMIIHRDKALSTDTIINSIWATDEEVDNPVGALKNLMYRLRKSLERIFGPNDYILTNRGSYQWNPEIPIVLDCEKFEQLINAAKKESVEDKALIKYEQAVGLYQGEFLPGIKDCYWAQSLNTYYQSMYLSVVKALGDLYKKTCQYEYLDRLVTTALSFDNADEQLYCYQIEARMRLNKISLALESYENAKEIIERELGVRKTTVLNKVYEELLAVSKSSANDIEEVHEDIVEENPEGVFFCSYPIFREIYHLEARKNARSDEDETMMLITMEGKKTDTKQIAEFRIKKAMATMESCIRDSLRVGDVASKYSDSQFILLLPSCNEDYAHLVGNRLISNLYAINEKHRNVVIKLDIRDVSIENELIENKKE</sequence>
<dbReference type="Pfam" id="PF00486">
    <property type="entry name" value="Trans_reg_C"/>
    <property type="match status" value="1"/>
</dbReference>
<evidence type="ECO:0000313" key="5">
    <source>
        <dbReference type="EMBL" id="PHU37848.1"/>
    </source>
</evidence>
<dbReference type="InterPro" id="IPR036388">
    <property type="entry name" value="WH-like_DNA-bd_sf"/>
</dbReference>
<evidence type="ECO:0000256" key="2">
    <source>
        <dbReference type="ARBA" id="ARBA00023125"/>
    </source>
</evidence>
<comment type="similarity">
    <text evidence="1">Belongs to the AfsR/DnrI/RedD regulatory family.</text>
</comment>
<dbReference type="EMBL" id="PDYG01000027">
    <property type="protein sequence ID" value="PHU37848.1"/>
    <property type="molecule type" value="Genomic_DNA"/>
</dbReference>
<dbReference type="SUPFAM" id="SSF48452">
    <property type="entry name" value="TPR-like"/>
    <property type="match status" value="1"/>
</dbReference>
<keyword evidence="6" id="KW-1185">Reference proteome</keyword>
<dbReference type="Pfam" id="PF03704">
    <property type="entry name" value="BTAD"/>
    <property type="match status" value="1"/>
</dbReference>